<dbReference type="STRING" id="645134.A0A0L0HSB1"/>
<evidence type="ECO:0000256" key="8">
    <source>
        <dbReference type="ARBA" id="ARBA00048679"/>
    </source>
</evidence>
<dbReference type="SMART" id="SM00220">
    <property type="entry name" value="S_TKc"/>
    <property type="match status" value="1"/>
</dbReference>
<dbReference type="AlphaFoldDB" id="A0A0L0HSB1"/>
<dbReference type="PROSITE" id="PS00107">
    <property type="entry name" value="PROTEIN_KINASE_ATP"/>
    <property type="match status" value="1"/>
</dbReference>
<evidence type="ECO:0000256" key="9">
    <source>
        <dbReference type="PROSITE-ProRule" id="PRU10141"/>
    </source>
</evidence>
<dbReference type="InterPro" id="IPR008271">
    <property type="entry name" value="Ser/Thr_kinase_AS"/>
</dbReference>
<dbReference type="PROSITE" id="PS50011">
    <property type="entry name" value="PROTEIN_KINASE_DOM"/>
    <property type="match status" value="1"/>
</dbReference>
<name>A0A0L0HSB1_SPIPD</name>
<feature type="binding site" evidence="9">
    <location>
        <position position="44"/>
    </location>
    <ligand>
        <name>ATP</name>
        <dbReference type="ChEBI" id="CHEBI:30616"/>
    </ligand>
</feature>
<dbReference type="FunFam" id="1.10.510.10:FF:000571">
    <property type="entry name" value="Maternal embryonic leucine zipper kinase"/>
    <property type="match status" value="1"/>
</dbReference>
<keyword evidence="5 12" id="KW-0418">Kinase</keyword>
<dbReference type="EMBL" id="KQ257451">
    <property type="protein sequence ID" value="KND04013.1"/>
    <property type="molecule type" value="Genomic_DNA"/>
</dbReference>
<dbReference type="PANTHER" id="PTHR22983">
    <property type="entry name" value="PROTEIN KINASE RELATED"/>
    <property type="match status" value="1"/>
</dbReference>
<evidence type="ECO:0000256" key="4">
    <source>
        <dbReference type="ARBA" id="ARBA00022741"/>
    </source>
</evidence>
<accession>A0A0L0HSB1</accession>
<dbReference type="GO" id="GO:0004674">
    <property type="term" value="F:protein serine/threonine kinase activity"/>
    <property type="evidence" value="ECO:0007669"/>
    <property type="project" value="UniProtKB-KW"/>
</dbReference>
<dbReference type="Gene3D" id="1.10.510.10">
    <property type="entry name" value="Transferase(Phosphotransferase) domain 1"/>
    <property type="match status" value="1"/>
</dbReference>
<evidence type="ECO:0000256" key="2">
    <source>
        <dbReference type="ARBA" id="ARBA00022527"/>
    </source>
</evidence>
<protein>
    <recommendedName>
        <fullName evidence="1">non-specific serine/threonine protein kinase</fullName>
        <ecNumber evidence="1">2.7.11.1</ecNumber>
    </recommendedName>
</protein>
<dbReference type="PANTHER" id="PTHR22983:SF6">
    <property type="entry name" value="SERINE_THREONINE-PROTEIN KINASE 36"/>
    <property type="match status" value="1"/>
</dbReference>
<dbReference type="InterPro" id="IPR011989">
    <property type="entry name" value="ARM-like"/>
</dbReference>
<dbReference type="eggNOG" id="KOG0597">
    <property type="taxonomic scope" value="Eukaryota"/>
</dbReference>
<dbReference type="Gene3D" id="1.25.10.10">
    <property type="entry name" value="Leucine-rich Repeat Variant"/>
    <property type="match status" value="1"/>
</dbReference>
<keyword evidence="4 9" id="KW-0547">Nucleotide-binding</keyword>
<keyword evidence="3" id="KW-0808">Transferase</keyword>
<dbReference type="InterPro" id="IPR011009">
    <property type="entry name" value="Kinase-like_dom_sf"/>
</dbReference>
<feature type="region of interest" description="Disordered" evidence="10">
    <location>
        <begin position="478"/>
        <end position="498"/>
    </location>
</feature>
<comment type="catalytic activity">
    <reaction evidence="8">
        <text>L-seryl-[protein] + ATP = O-phospho-L-seryl-[protein] + ADP + H(+)</text>
        <dbReference type="Rhea" id="RHEA:17989"/>
        <dbReference type="Rhea" id="RHEA-COMP:9863"/>
        <dbReference type="Rhea" id="RHEA-COMP:11604"/>
        <dbReference type="ChEBI" id="CHEBI:15378"/>
        <dbReference type="ChEBI" id="CHEBI:29999"/>
        <dbReference type="ChEBI" id="CHEBI:30616"/>
        <dbReference type="ChEBI" id="CHEBI:83421"/>
        <dbReference type="ChEBI" id="CHEBI:456216"/>
        <dbReference type="EC" id="2.7.11.1"/>
    </reaction>
</comment>
<dbReference type="GO" id="GO:0005524">
    <property type="term" value="F:ATP binding"/>
    <property type="evidence" value="ECO:0007669"/>
    <property type="project" value="UniProtKB-UniRule"/>
</dbReference>
<dbReference type="SUPFAM" id="SSF56112">
    <property type="entry name" value="Protein kinase-like (PK-like)"/>
    <property type="match status" value="1"/>
</dbReference>
<comment type="catalytic activity">
    <reaction evidence="7">
        <text>L-threonyl-[protein] + ATP = O-phospho-L-threonyl-[protein] + ADP + H(+)</text>
        <dbReference type="Rhea" id="RHEA:46608"/>
        <dbReference type="Rhea" id="RHEA-COMP:11060"/>
        <dbReference type="Rhea" id="RHEA-COMP:11605"/>
        <dbReference type="ChEBI" id="CHEBI:15378"/>
        <dbReference type="ChEBI" id="CHEBI:30013"/>
        <dbReference type="ChEBI" id="CHEBI:30616"/>
        <dbReference type="ChEBI" id="CHEBI:61977"/>
        <dbReference type="ChEBI" id="CHEBI:456216"/>
        <dbReference type="EC" id="2.7.11.1"/>
    </reaction>
</comment>
<feature type="compositionally biased region" description="Basic and acidic residues" evidence="10">
    <location>
        <begin position="281"/>
        <end position="293"/>
    </location>
</feature>
<dbReference type="Proteomes" id="UP000053201">
    <property type="component" value="Unassembled WGS sequence"/>
</dbReference>
<dbReference type="InterPro" id="IPR000719">
    <property type="entry name" value="Prot_kinase_dom"/>
</dbReference>
<evidence type="ECO:0000256" key="7">
    <source>
        <dbReference type="ARBA" id="ARBA00047899"/>
    </source>
</evidence>
<evidence type="ECO:0000256" key="5">
    <source>
        <dbReference type="ARBA" id="ARBA00022777"/>
    </source>
</evidence>
<evidence type="ECO:0000256" key="6">
    <source>
        <dbReference type="ARBA" id="ARBA00022840"/>
    </source>
</evidence>
<keyword evidence="2" id="KW-0723">Serine/threonine-protein kinase</keyword>
<keyword evidence="13" id="KW-1185">Reference proteome</keyword>
<evidence type="ECO:0000313" key="13">
    <source>
        <dbReference type="Proteomes" id="UP000053201"/>
    </source>
</evidence>
<dbReference type="VEuPathDB" id="FungiDB:SPPG_01460"/>
<evidence type="ECO:0000313" key="12">
    <source>
        <dbReference type="EMBL" id="KND04013.1"/>
    </source>
</evidence>
<dbReference type="GO" id="GO:0005737">
    <property type="term" value="C:cytoplasm"/>
    <property type="evidence" value="ECO:0007669"/>
    <property type="project" value="TreeGrafter"/>
</dbReference>
<gene>
    <name evidence="12" type="ORF">SPPG_01460</name>
</gene>
<dbReference type="Pfam" id="PF00069">
    <property type="entry name" value="Pkinase"/>
    <property type="match status" value="1"/>
</dbReference>
<evidence type="ECO:0000256" key="10">
    <source>
        <dbReference type="SAM" id="MobiDB-lite"/>
    </source>
</evidence>
<dbReference type="OrthoDB" id="266718at2759"/>
<feature type="region of interest" description="Disordered" evidence="10">
    <location>
        <begin position="281"/>
        <end position="327"/>
    </location>
</feature>
<feature type="compositionally biased region" description="Low complexity" evidence="10">
    <location>
        <begin position="478"/>
        <end position="490"/>
    </location>
</feature>
<dbReference type="InParanoid" id="A0A0L0HSB1"/>
<reference evidence="12 13" key="1">
    <citation type="submission" date="2009-08" db="EMBL/GenBank/DDBJ databases">
        <title>The Genome Sequence of Spizellomyces punctatus strain DAOM BR117.</title>
        <authorList>
            <consortium name="The Broad Institute Genome Sequencing Platform"/>
            <person name="Russ C."/>
            <person name="Cuomo C."/>
            <person name="Shea T."/>
            <person name="Young S.K."/>
            <person name="Zeng Q."/>
            <person name="Koehrsen M."/>
            <person name="Haas B."/>
            <person name="Borodovsky M."/>
            <person name="Guigo R."/>
            <person name="Alvarado L."/>
            <person name="Berlin A."/>
            <person name="Bochicchio J."/>
            <person name="Borenstein D."/>
            <person name="Chapman S."/>
            <person name="Chen Z."/>
            <person name="Engels R."/>
            <person name="Freedman E."/>
            <person name="Gellesch M."/>
            <person name="Goldberg J."/>
            <person name="Griggs A."/>
            <person name="Gujja S."/>
            <person name="Heiman D."/>
            <person name="Hepburn T."/>
            <person name="Howarth C."/>
            <person name="Jen D."/>
            <person name="Larson L."/>
            <person name="Lewis B."/>
            <person name="Mehta T."/>
            <person name="Park D."/>
            <person name="Pearson M."/>
            <person name="Roberts A."/>
            <person name="Saif S."/>
            <person name="Shenoy N."/>
            <person name="Sisk P."/>
            <person name="Stolte C."/>
            <person name="Sykes S."/>
            <person name="Thomson T."/>
            <person name="Walk T."/>
            <person name="White J."/>
            <person name="Yandava C."/>
            <person name="Burger G."/>
            <person name="Gray M.W."/>
            <person name="Holland P.W.H."/>
            <person name="King N."/>
            <person name="Lang F.B.F."/>
            <person name="Roger A.J."/>
            <person name="Ruiz-Trillo I."/>
            <person name="Lander E."/>
            <person name="Nusbaum C."/>
        </authorList>
    </citation>
    <scope>NUCLEOTIDE SEQUENCE [LARGE SCALE GENOMIC DNA]</scope>
    <source>
        <strain evidence="12 13">DAOM BR117</strain>
    </source>
</reference>
<feature type="domain" description="Protein kinase" evidence="11">
    <location>
        <begin position="15"/>
        <end position="262"/>
    </location>
</feature>
<evidence type="ECO:0000259" key="11">
    <source>
        <dbReference type="PROSITE" id="PS50011"/>
    </source>
</evidence>
<dbReference type="EC" id="2.7.11.1" evidence="1"/>
<dbReference type="PROSITE" id="PS00108">
    <property type="entry name" value="PROTEIN_KINASE_ST"/>
    <property type="match status" value="1"/>
</dbReference>
<organism evidence="12 13">
    <name type="scientific">Spizellomyces punctatus (strain DAOM BR117)</name>
    <dbReference type="NCBI Taxonomy" id="645134"/>
    <lineage>
        <taxon>Eukaryota</taxon>
        <taxon>Fungi</taxon>
        <taxon>Fungi incertae sedis</taxon>
        <taxon>Chytridiomycota</taxon>
        <taxon>Chytridiomycota incertae sedis</taxon>
        <taxon>Chytridiomycetes</taxon>
        <taxon>Spizellomycetales</taxon>
        <taxon>Spizellomycetaceae</taxon>
        <taxon>Spizellomyces</taxon>
    </lineage>
</organism>
<proteinExistence type="predicted"/>
<dbReference type="GeneID" id="27685120"/>
<dbReference type="SUPFAM" id="SSF48371">
    <property type="entry name" value="ARM repeat"/>
    <property type="match status" value="1"/>
</dbReference>
<evidence type="ECO:0000256" key="3">
    <source>
        <dbReference type="ARBA" id="ARBA00022679"/>
    </source>
</evidence>
<dbReference type="RefSeq" id="XP_016612052.1">
    <property type="nucleotide sequence ID" value="XM_016749778.1"/>
</dbReference>
<keyword evidence="6 9" id="KW-0067">ATP-binding</keyword>
<evidence type="ECO:0000256" key="1">
    <source>
        <dbReference type="ARBA" id="ARBA00012513"/>
    </source>
</evidence>
<sequence length="1208" mass="133663">MVALCDSLHSDMQAYKVGPAIGAGQFGKVHVALHRRTLKRVAVKLIPADLSEIPALQAEISTHRALFHPNIVCLTDCFESKGEVCVVTEYCAGGDLLAKLQEEGRFDVEKVREVARGLCRGLRYLHEKGIVHRDLKLQNILLDDKGVVKICDFGFSSFLQQNAALTSVKGTPIYMAPELIREQPYTHAIDLWALGVILYELFVGIPPFYTTNIFKLVNLILEESIKWPPDIPPDLRNFLEGLLRKDPRDRLNWPELADHPFLEEQKPTAARELARHLDSAIDLPEKPSHRDGEAGGLNGGSISRSGNAGDGVLSRPPSADSGAGHVSLSHPRNRLLTAAGQIDWSALHDLAGTATFIDVLFDPRIINGIARGMIMFHAGNCQDSKSQSALLAVLNIVEQLFLGIKSAVNTMPARLDPSQIQHLQSFMRTALVWLASLLKGFSTAINETTASVLNQVLIAYDAALHTMFSLLDRDIPSVSSRPVTPVSRQSQPRPGTPSSMHMSWALLSVVTQTFLPLLSRLLRGSMSVQLLSLQATTSVFRLIRRSPQEIRLNHYDDILNLELILHIVRCLDECDNRVIRDVLIAVDVLIGYQIWEHVSADLSAAMTSRELDVLKGFLSAIESGLKSRKRLDSICQLLGGPDFGLAAKVLLACLHYSRDLIAEVANISDVEKSCMDRLEGKHSEPADQHLALLLVAELLAVDPHLAGKMALMIQSILDGIAEEQHDAIWLSCLMRCLCSMGTQLLPAYGQALQSMYSQLLDATRTTSDLSKMGNMPVPLLEAPCMLLECMTERMMDSLTSSTFWAQALTYLPDMLELNRRSQAEGYGPLMTLSAVRSLARFAYRVAALNGVPINDIATAANRMMEFADPACLHQSCLRTRFHAFGDSDMEKKHDIVQHVVGLQYILISHLRATQSAEAAMTGNMMNILKLLSFDLSDDTILLPLALLDNYILCFPQSATHELLTAPTELVRVFWERVMTVGGNRNSLVHGNSETTQQRLRSAMILFSHFMRGAHGKKSSIMESYLLDMNMLQYVPAVLIYPSSVIRAKACSLVAQLARLSHRLVRQMTKVGILKLITAMCRAEEDEGVRTNVWKAMIVLVKRINAEESRDVVEMAVEAILSKDNDDKKGYALHVLADALTGVDGYENRETARKLLDPGGLHVLHELANCMKTPAEPDERVKQAYRSRAISRCLSILRVAPDGKFTSNP</sequence>
<dbReference type="InterPro" id="IPR017441">
    <property type="entry name" value="Protein_kinase_ATP_BS"/>
</dbReference>
<dbReference type="InterPro" id="IPR016024">
    <property type="entry name" value="ARM-type_fold"/>
</dbReference>